<feature type="compositionally biased region" description="Low complexity" evidence="1">
    <location>
        <begin position="88"/>
        <end position="107"/>
    </location>
</feature>
<organism evidence="2">
    <name type="scientific">uncultured Solirubrobacteraceae bacterium</name>
    <dbReference type="NCBI Taxonomy" id="1162706"/>
    <lineage>
        <taxon>Bacteria</taxon>
        <taxon>Bacillati</taxon>
        <taxon>Actinomycetota</taxon>
        <taxon>Thermoleophilia</taxon>
        <taxon>Solirubrobacterales</taxon>
        <taxon>Solirubrobacteraceae</taxon>
        <taxon>environmental samples</taxon>
    </lineage>
</organism>
<sequence>DGHQDPARRRPRRRAPRAPSRARRRAGPGGRGRSGRRCRRGPGGAGRGGRPGRPGRDHAAPDRHPGGPPARRAAPRPADPHPLDARQRAVLLRGAAGRRVGLRPQVGGPRGPRGGLPGRDARRAVPLSPWRRRSRARLPAGGHPRAGGPAHPARDRGGQAHRRGADEPGDRRGPAHRGQDRGAPPLQCAREAGPQGPGRPHPLRHPPRAGGAV</sequence>
<reference evidence="2" key="1">
    <citation type="submission" date="2020-02" db="EMBL/GenBank/DDBJ databases">
        <authorList>
            <person name="Meier V. D."/>
        </authorList>
    </citation>
    <scope>NUCLEOTIDE SEQUENCE</scope>
    <source>
        <strain evidence="2">AVDCRST_MAG13</strain>
    </source>
</reference>
<feature type="non-terminal residue" evidence="2">
    <location>
        <position position="1"/>
    </location>
</feature>
<evidence type="ECO:0000256" key="1">
    <source>
        <dbReference type="SAM" id="MobiDB-lite"/>
    </source>
</evidence>
<protein>
    <submittedName>
        <fullName evidence="2">Two-component transcriptional response regulator, LuxR family</fullName>
    </submittedName>
</protein>
<feature type="compositionally biased region" description="Low complexity" evidence="1">
    <location>
        <begin position="137"/>
        <end position="151"/>
    </location>
</feature>
<feature type="compositionally biased region" description="Basic residues" evidence="1">
    <location>
        <begin position="9"/>
        <end position="26"/>
    </location>
</feature>
<feature type="compositionally biased region" description="Gly residues" evidence="1">
    <location>
        <begin position="108"/>
        <end position="117"/>
    </location>
</feature>
<feature type="compositionally biased region" description="Basic and acidic residues" evidence="1">
    <location>
        <begin position="54"/>
        <end position="65"/>
    </location>
</feature>
<name>A0A6J4SX41_9ACTN</name>
<feature type="non-terminal residue" evidence="2">
    <location>
        <position position="213"/>
    </location>
</feature>
<accession>A0A6J4SX41</accession>
<gene>
    <name evidence="2" type="ORF">AVDCRST_MAG13-2620</name>
</gene>
<feature type="region of interest" description="Disordered" evidence="1">
    <location>
        <begin position="1"/>
        <end position="213"/>
    </location>
</feature>
<feature type="compositionally biased region" description="Basic and acidic residues" evidence="1">
    <location>
        <begin position="78"/>
        <end position="87"/>
    </location>
</feature>
<proteinExistence type="predicted"/>
<evidence type="ECO:0000313" key="2">
    <source>
        <dbReference type="EMBL" id="CAA9507539.1"/>
    </source>
</evidence>
<feature type="compositionally biased region" description="Gly residues" evidence="1">
    <location>
        <begin position="41"/>
        <end position="52"/>
    </location>
</feature>
<dbReference type="AlphaFoldDB" id="A0A6J4SX41"/>
<dbReference type="EMBL" id="CADCVO010000417">
    <property type="protein sequence ID" value="CAA9507539.1"/>
    <property type="molecule type" value="Genomic_DNA"/>
</dbReference>
<feature type="compositionally biased region" description="Basic and acidic residues" evidence="1">
    <location>
        <begin position="152"/>
        <end position="180"/>
    </location>
</feature>